<reference evidence="2" key="1">
    <citation type="submission" date="2017-05" db="EMBL/GenBank/DDBJ databases">
        <authorList>
            <person name="Lin X."/>
        </authorList>
    </citation>
    <scope>NUCLEOTIDE SEQUENCE [LARGE SCALE GENOMIC DNA]</scope>
    <source>
        <strain evidence="2">JLT2012</strain>
    </source>
</reference>
<keyword evidence="2" id="KW-1185">Reference proteome</keyword>
<dbReference type="EMBL" id="NFZT01000001">
    <property type="protein sequence ID" value="OWV32515.1"/>
    <property type="molecule type" value="Genomic_DNA"/>
</dbReference>
<protein>
    <recommendedName>
        <fullName evidence="3">CHAT domain-containing protein</fullName>
    </recommendedName>
</protein>
<sequence length="150" mass="16100">MIIAVCTDDPMIENVAREASQSNHATFGDWHRVFDDPLPDLGKDEDLFIVAHGAAFGDENQPVIGSEANDFYLTARDLNSNLHIFPEGYSGGVYVSACESAAPGANGLSFVQSYMRIIGPSFPNMTAWGHRQSLGGPLPPPGDSSWTQAS</sequence>
<comment type="caution">
    <text evidence="1">The sequence shown here is derived from an EMBL/GenBank/DDBJ whole genome shotgun (WGS) entry which is preliminary data.</text>
</comment>
<dbReference type="Proteomes" id="UP000198462">
    <property type="component" value="Unassembled WGS sequence"/>
</dbReference>
<organism evidence="1 2">
    <name type="scientific">Pacificimonas flava</name>
    <dbReference type="NCBI Taxonomy" id="1234595"/>
    <lineage>
        <taxon>Bacteria</taxon>
        <taxon>Pseudomonadati</taxon>
        <taxon>Pseudomonadota</taxon>
        <taxon>Alphaproteobacteria</taxon>
        <taxon>Sphingomonadales</taxon>
        <taxon>Sphingosinicellaceae</taxon>
        <taxon>Pacificimonas</taxon>
    </lineage>
</organism>
<dbReference type="AlphaFoldDB" id="A0A219B2G9"/>
<accession>A0A219B2G9</accession>
<evidence type="ECO:0000313" key="1">
    <source>
        <dbReference type="EMBL" id="OWV32515.1"/>
    </source>
</evidence>
<gene>
    <name evidence="1" type="ORF">B5C34_02960</name>
</gene>
<name>A0A219B2G9_9SPHN</name>
<evidence type="ECO:0008006" key="3">
    <source>
        <dbReference type="Google" id="ProtNLM"/>
    </source>
</evidence>
<proteinExistence type="predicted"/>
<dbReference type="OrthoDB" id="6506739at2"/>
<evidence type="ECO:0000313" key="2">
    <source>
        <dbReference type="Proteomes" id="UP000198462"/>
    </source>
</evidence>
<dbReference type="RefSeq" id="WP_088711310.1">
    <property type="nucleotide sequence ID" value="NZ_NFZT01000001.1"/>
</dbReference>